<dbReference type="RefSeq" id="WP_120468918.1">
    <property type="nucleotide sequence ID" value="NZ_RAYQ01000008.1"/>
</dbReference>
<dbReference type="SUPFAM" id="SSF52266">
    <property type="entry name" value="SGNH hydrolase"/>
    <property type="match status" value="1"/>
</dbReference>
<dbReference type="AlphaFoldDB" id="A0A3A9AJH2"/>
<reference evidence="4 5" key="1">
    <citation type="submission" date="2018-09" db="EMBL/GenBank/DDBJ databases">
        <title>Murine metabolic-syndrome-specific gut microbial biobank.</title>
        <authorList>
            <person name="Liu C."/>
        </authorList>
    </citation>
    <scope>NUCLEOTIDE SEQUENCE [LARGE SCALE GENOMIC DNA]</scope>
    <source>
        <strain evidence="4 5">0.1xD8-82</strain>
    </source>
</reference>
<gene>
    <name evidence="4" type="ORF">D7V94_08950</name>
</gene>
<dbReference type="Proteomes" id="UP000280696">
    <property type="component" value="Unassembled WGS sequence"/>
</dbReference>
<sequence length="365" mass="40290">MRNKILLRITGLLAAASLLVVMMSGCSVKAEENRNDERLSSDNIIITETGEVLEKEELTPTETEAPQEEKESEAVQTPEQADEPEPEATAIPENIAPDMSKVVEPEQEQIITEEDHTEPQGNDLQLVFLGDSIFDTYRDGTGIPYRTAEQCEADMYNLAIGGTCAALDTYDPLGSEEWSSRSMVGVVKAIEGKISTDIFANDAAKRIFDNPNVDFTKTDYFIVEYGTNDFFNCIPLDSEGEIYNLKTYAGALRYAVGALQEVAPDATVILCSPAYARFFDGTWMIGDGNSVNNGFGTLFDYVGICQYVAKSEQTLFLNAYLDLGIDGYTAEEYLEDGVHLTDAGRQLYADTLAKMILKHEETKNN</sequence>
<evidence type="ECO:0000256" key="2">
    <source>
        <dbReference type="SAM" id="SignalP"/>
    </source>
</evidence>
<evidence type="ECO:0000256" key="1">
    <source>
        <dbReference type="SAM" id="MobiDB-lite"/>
    </source>
</evidence>
<dbReference type="InterPro" id="IPR013830">
    <property type="entry name" value="SGNH_hydro"/>
</dbReference>
<dbReference type="Pfam" id="PF13472">
    <property type="entry name" value="Lipase_GDSL_2"/>
    <property type="match status" value="1"/>
</dbReference>
<evidence type="ECO:0000259" key="3">
    <source>
        <dbReference type="Pfam" id="PF13472"/>
    </source>
</evidence>
<feature type="domain" description="SGNH hydrolase-type esterase" evidence="3">
    <location>
        <begin position="128"/>
        <end position="347"/>
    </location>
</feature>
<comment type="caution">
    <text evidence="4">The sequence shown here is derived from an EMBL/GenBank/DDBJ whole genome shotgun (WGS) entry which is preliminary data.</text>
</comment>
<evidence type="ECO:0000313" key="4">
    <source>
        <dbReference type="EMBL" id="RKI91720.1"/>
    </source>
</evidence>
<proteinExistence type="predicted"/>
<organism evidence="4 5">
    <name type="scientific">Parablautia intestinalis</name>
    <dbReference type="NCBI Taxonomy" id="2320100"/>
    <lineage>
        <taxon>Bacteria</taxon>
        <taxon>Bacillati</taxon>
        <taxon>Bacillota</taxon>
        <taxon>Clostridia</taxon>
        <taxon>Lachnospirales</taxon>
        <taxon>Lachnospiraceae</taxon>
        <taxon>Parablautia</taxon>
    </lineage>
</organism>
<dbReference type="PROSITE" id="PS51257">
    <property type="entry name" value="PROKAR_LIPOPROTEIN"/>
    <property type="match status" value="1"/>
</dbReference>
<name>A0A3A9AJH2_9FIRM</name>
<keyword evidence="2" id="KW-0732">Signal</keyword>
<feature type="signal peptide" evidence="2">
    <location>
        <begin position="1"/>
        <end position="30"/>
    </location>
</feature>
<dbReference type="InterPro" id="IPR036514">
    <property type="entry name" value="SGNH_hydro_sf"/>
</dbReference>
<accession>A0A3A9AJH2</accession>
<feature type="region of interest" description="Disordered" evidence="1">
    <location>
        <begin position="30"/>
        <end position="107"/>
    </location>
</feature>
<feature type="compositionally biased region" description="Basic and acidic residues" evidence="1">
    <location>
        <begin position="30"/>
        <end position="40"/>
    </location>
</feature>
<dbReference type="EMBL" id="RAYQ01000008">
    <property type="protein sequence ID" value="RKI91720.1"/>
    <property type="molecule type" value="Genomic_DNA"/>
</dbReference>
<evidence type="ECO:0000313" key="5">
    <source>
        <dbReference type="Proteomes" id="UP000280696"/>
    </source>
</evidence>
<feature type="chain" id="PRO_5017388684" description="SGNH hydrolase-type esterase domain-containing protein" evidence="2">
    <location>
        <begin position="31"/>
        <end position="365"/>
    </location>
</feature>
<dbReference type="OrthoDB" id="2047299at2"/>
<protein>
    <recommendedName>
        <fullName evidence="3">SGNH hydrolase-type esterase domain-containing protein</fullName>
    </recommendedName>
</protein>
<keyword evidence="5" id="KW-1185">Reference proteome</keyword>
<dbReference type="CDD" id="cd00229">
    <property type="entry name" value="SGNH_hydrolase"/>
    <property type="match status" value="1"/>
</dbReference>
<dbReference type="Gene3D" id="3.40.50.1110">
    <property type="entry name" value="SGNH hydrolase"/>
    <property type="match status" value="1"/>
</dbReference>